<name>A0ABZ1JEQ6_9ACTN</name>
<dbReference type="SUPFAM" id="SSF46785">
    <property type="entry name" value="Winged helix' DNA-binding domain"/>
    <property type="match status" value="1"/>
</dbReference>
<organism evidence="3 4">
    <name type="scientific">Streptomyces tauricus</name>
    <dbReference type="NCBI Taxonomy" id="68274"/>
    <lineage>
        <taxon>Bacteria</taxon>
        <taxon>Bacillati</taxon>
        <taxon>Actinomycetota</taxon>
        <taxon>Actinomycetes</taxon>
        <taxon>Kitasatosporales</taxon>
        <taxon>Streptomycetaceae</taxon>
        <taxon>Streptomyces</taxon>
        <taxon>Streptomyces aurantiacus group</taxon>
    </lineage>
</organism>
<evidence type="ECO:0000256" key="1">
    <source>
        <dbReference type="SAM" id="MobiDB-lite"/>
    </source>
</evidence>
<dbReference type="Proteomes" id="UP001432166">
    <property type="component" value="Chromosome"/>
</dbReference>
<sequence>MSGLRMTMQTQLVLKELLQNPTQPQYGLTVGQAVGLQSGTIHPILARLERAGILESSWEDPDAHTAATPPRPRRRYYSFTTGGAEQARLALAGAYKSKSSPTTNTAANPVTD</sequence>
<proteinExistence type="predicted"/>
<dbReference type="InterPro" id="IPR005149">
    <property type="entry name" value="Tscrpt_reg_PadR_N"/>
</dbReference>
<feature type="region of interest" description="Disordered" evidence="1">
    <location>
        <begin position="93"/>
        <end position="112"/>
    </location>
</feature>
<evidence type="ECO:0000313" key="4">
    <source>
        <dbReference type="Proteomes" id="UP001432166"/>
    </source>
</evidence>
<protein>
    <submittedName>
        <fullName evidence="3">PadR family transcriptional regulator</fullName>
    </submittedName>
</protein>
<dbReference type="InterPro" id="IPR036390">
    <property type="entry name" value="WH_DNA-bd_sf"/>
</dbReference>
<reference evidence="3" key="1">
    <citation type="submission" date="2022-10" db="EMBL/GenBank/DDBJ databases">
        <title>The complete genomes of actinobacterial strains from the NBC collection.</title>
        <authorList>
            <person name="Joergensen T.S."/>
            <person name="Alvarez Arevalo M."/>
            <person name="Sterndorff E.B."/>
            <person name="Faurdal D."/>
            <person name="Vuksanovic O."/>
            <person name="Mourched A.-S."/>
            <person name="Charusanti P."/>
            <person name="Shaw S."/>
            <person name="Blin K."/>
            <person name="Weber T."/>
        </authorList>
    </citation>
    <scope>NUCLEOTIDE SEQUENCE</scope>
    <source>
        <strain evidence="3">NBC_00189</strain>
    </source>
</reference>
<dbReference type="Gene3D" id="1.10.10.10">
    <property type="entry name" value="Winged helix-like DNA-binding domain superfamily/Winged helix DNA-binding domain"/>
    <property type="match status" value="1"/>
</dbReference>
<evidence type="ECO:0000259" key="2">
    <source>
        <dbReference type="Pfam" id="PF03551"/>
    </source>
</evidence>
<feature type="domain" description="Transcription regulator PadR N-terminal" evidence="2">
    <location>
        <begin position="34"/>
        <end position="87"/>
    </location>
</feature>
<dbReference type="Pfam" id="PF03551">
    <property type="entry name" value="PadR"/>
    <property type="match status" value="1"/>
</dbReference>
<feature type="compositionally biased region" description="Polar residues" evidence="1">
    <location>
        <begin position="97"/>
        <end position="112"/>
    </location>
</feature>
<evidence type="ECO:0000313" key="3">
    <source>
        <dbReference type="EMBL" id="WTP50028.1"/>
    </source>
</evidence>
<accession>A0ABZ1JEQ6</accession>
<gene>
    <name evidence="3" type="ORF">OG288_17945</name>
</gene>
<dbReference type="InterPro" id="IPR036388">
    <property type="entry name" value="WH-like_DNA-bd_sf"/>
</dbReference>
<feature type="region of interest" description="Disordered" evidence="1">
    <location>
        <begin position="55"/>
        <end position="75"/>
    </location>
</feature>
<keyword evidence="4" id="KW-1185">Reference proteome</keyword>
<dbReference type="EMBL" id="CP108133">
    <property type="protein sequence ID" value="WTP50028.1"/>
    <property type="molecule type" value="Genomic_DNA"/>
</dbReference>
<dbReference type="RefSeq" id="WP_328937828.1">
    <property type="nucleotide sequence ID" value="NZ_CP108133.1"/>
</dbReference>